<organism evidence="2 3">
    <name type="scientific">Sphagnum jensenii</name>
    <dbReference type="NCBI Taxonomy" id="128206"/>
    <lineage>
        <taxon>Eukaryota</taxon>
        <taxon>Viridiplantae</taxon>
        <taxon>Streptophyta</taxon>
        <taxon>Embryophyta</taxon>
        <taxon>Bryophyta</taxon>
        <taxon>Sphagnophytina</taxon>
        <taxon>Sphagnopsida</taxon>
        <taxon>Sphagnales</taxon>
        <taxon>Sphagnaceae</taxon>
        <taxon>Sphagnum</taxon>
    </lineage>
</organism>
<dbReference type="EMBL" id="OZ023719">
    <property type="protein sequence ID" value="CAK9868040.1"/>
    <property type="molecule type" value="Genomic_DNA"/>
</dbReference>
<name>A0ABP1AZM8_9BRYO</name>
<accession>A0ABP1AZM8</accession>
<dbReference type="Proteomes" id="UP001497522">
    <property type="component" value="Chromosome 18"/>
</dbReference>
<reference evidence="2" key="1">
    <citation type="submission" date="2024-03" db="EMBL/GenBank/DDBJ databases">
        <authorList>
            <consortium name="ELIXIR-Norway"/>
            <consortium name="Elixir Norway"/>
        </authorList>
    </citation>
    <scope>NUCLEOTIDE SEQUENCE</scope>
</reference>
<gene>
    <name evidence="2" type="ORF">CSSPJE1EN2_LOCUS11035</name>
</gene>
<feature type="compositionally biased region" description="Low complexity" evidence="1">
    <location>
        <begin position="20"/>
        <end position="36"/>
    </location>
</feature>
<evidence type="ECO:0000313" key="3">
    <source>
        <dbReference type="Proteomes" id="UP001497522"/>
    </source>
</evidence>
<sequence length="104" mass="11004">MLATTHAAVSNAASATPLQPSTAPSTATLLPAPTTPDVANGDVDPWVVVNWEPGLENMHQLMFDMANMRGPNHKCCQIKQDKGSSAMEGKNAKSFLKLVAACVR</sequence>
<proteinExistence type="predicted"/>
<feature type="region of interest" description="Disordered" evidence="1">
    <location>
        <begin position="1"/>
        <end position="42"/>
    </location>
</feature>
<evidence type="ECO:0000256" key="1">
    <source>
        <dbReference type="SAM" id="MobiDB-lite"/>
    </source>
</evidence>
<keyword evidence="3" id="KW-1185">Reference proteome</keyword>
<evidence type="ECO:0000313" key="2">
    <source>
        <dbReference type="EMBL" id="CAK9868040.1"/>
    </source>
</evidence>
<feature type="compositionally biased region" description="Polar residues" evidence="1">
    <location>
        <begin position="7"/>
        <end position="19"/>
    </location>
</feature>
<protein>
    <submittedName>
        <fullName evidence="2">Uncharacterized protein</fullName>
    </submittedName>
</protein>